<name>A0A5B7EWQ7_PORTR</name>
<sequence>MERNVFVRLLLVAVLLLLLVLPLLVSGTESMFTETIDRVSVRGGTHLVTSQEMAAFDVPLPPRLPSCNECDGGTSAAGHSTWRHIEPDYLCGKTRYWSATKRAVSSHARL</sequence>
<accession>A0A5B7EWQ7</accession>
<organism evidence="2 3">
    <name type="scientific">Portunus trituberculatus</name>
    <name type="common">Swimming crab</name>
    <name type="synonym">Neptunus trituberculatus</name>
    <dbReference type="NCBI Taxonomy" id="210409"/>
    <lineage>
        <taxon>Eukaryota</taxon>
        <taxon>Metazoa</taxon>
        <taxon>Ecdysozoa</taxon>
        <taxon>Arthropoda</taxon>
        <taxon>Crustacea</taxon>
        <taxon>Multicrustacea</taxon>
        <taxon>Malacostraca</taxon>
        <taxon>Eumalacostraca</taxon>
        <taxon>Eucarida</taxon>
        <taxon>Decapoda</taxon>
        <taxon>Pleocyemata</taxon>
        <taxon>Brachyura</taxon>
        <taxon>Eubrachyura</taxon>
        <taxon>Portunoidea</taxon>
        <taxon>Portunidae</taxon>
        <taxon>Portuninae</taxon>
        <taxon>Portunus</taxon>
    </lineage>
</organism>
<evidence type="ECO:0000313" key="2">
    <source>
        <dbReference type="EMBL" id="MPC36754.1"/>
    </source>
</evidence>
<evidence type="ECO:0000256" key="1">
    <source>
        <dbReference type="SAM" id="SignalP"/>
    </source>
</evidence>
<reference evidence="2 3" key="1">
    <citation type="submission" date="2019-05" db="EMBL/GenBank/DDBJ databases">
        <title>Another draft genome of Portunus trituberculatus and its Hox gene families provides insights of decapod evolution.</title>
        <authorList>
            <person name="Jeong J.-H."/>
            <person name="Song I."/>
            <person name="Kim S."/>
            <person name="Choi T."/>
            <person name="Kim D."/>
            <person name="Ryu S."/>
            <person name="Kim W."/>
        </authorList>
    </citation>
    <scope>NUCLEOTIDE SEQUENCE [LARGE SCALE GENOMIC DNA]</scope>
    <source>
        <tissue evidence="2">Muscle</tissue>
    </source>
</reference>
<dbReference type="EMBL" id="VSRR010003599">
    <property type="protein sequence ID" value="MPC36754.1"/>
    <property type="molecule type" value="Genomic_DNA"/>
</dbReference>
<keyword evidence="1" id="KW-0732">Signal</keyword>
<dbReference type="Proteomes" id="UP000324222">
    <property type="component" value="Unassembled WGS sequence"/>
</dbReference>
<comment type="caution">
    <text evidence="2">The sequence shown here is derived from an EMBL/GenBank/DDBJ whole genome shotgun (WGS) entry which is preliminary data.</text>
</comment>
<feature type="chain" id="PRO_5022835919" evidence="1">
    <location>
        <begin position="28"/>
        <end position="110"/>
    </location>
</feature>
<evidence type="ECO:0000313" key="3">
    <source>
        <dbReference type="Proteomes" id="UP000324222"/>
    </source>
</evidence>
<keyword evidence="3" id="KW-1185">Reference proteome</keyword>
<gene>
    <name evidence="2" type="ORF">E2C01_030222</name>
</gene>
<proteinExistence type="predicted"/>
<protein>
    <submittedName>
        <fullName evidence="2">Uncharacterized protein</fullName>
    </submittedName>
</protein>
<feature type="signal peptide" evidence="1">
    <location>
        <begin position="1"/>
        <end position="27"/>
    </location>
</feature>
<dbReference type="AlphaFoldDB" id="A0A5B7EWQ7"/>